<dbReference type="RefSeq" id="XP_040744242.1">
    <property type="nucleotide sequence ID" value="XM_040885475.1"/>
</dbReference>
<reference evidence="1 2" key="1">
    <citation type="submission" date="2016-07" db="EMBL/GenBank/DDBJ databases">
        <title>Pervasive Adenine N6-methylation of Active Genes in Fungi.</title>
        <authorList>
            <consortium name="DOE Joint Genome Institute"/>
            <person name="Mondo S.J."/>
            <person name="Dannebaum R.O."/>
            <person name="Kuo R.C."/>
            <person name="Labutti K."/>
            <person name="Haridas S."/>
            <person name="Kuo A."/>
            <person name="Salamov A."/>
            <person name="Ahrendt S.R."/>
            <person name="Lipzen A."/>
            <person name="Sullivan W."/>
            <person name="Andreopoulos W.B."/>
            <person name="Clum A."/>
            <person name="Lindquist E."/>
            <person name="Daum C."/>
            <person name="Ramamoorthy G.K."/>
            <person name="Gryganskyi A."/>
            <person name="Culley D."/>
            <person name="Magnuson J.K."/>
            <person name="James T.Y."/>
            <person name="O'Malley M.A."/>
            <person name="Stajich J.E."/>
            <person name="Spatafora J.W."/>
            <person name="Visel A."/>
            <person name="Grigoriev I.V."/>
        </authorList>
    </citation>
    <scope>NUCLEOTIDE SEQUENCE [LARGE SCALE GENOMIC DNA]</scope>
    <source>
        <strain evidence="1 2">ATCC 12442</strain>
    </source>
</reference>
<dbReference type="GeneID" id="63802123"/>
<dbReference type="Proteomes" id="UP000193922">
    <property type="component" value="Unassembled WGS sequence"/>
</dbReference>
<protein>
    <submittedName>
        <fullName evidence="1">Uncharacterized protein</fullName>
    </submittedName>
</protein>
<dbReference type="EMBL" id="MCFD01000005">
    <property type="protein sequence ID" value="ORX70663.1"/>
    <property type="molecule type" value="Genomic_DNA"/>
</dbReference>
<dbReference type="AlphaFoldDB" id="A0A1Y1WAV5"/>
<organism evidence="1 2">
    <name type="scientific">Linderina pennispora</name>
    <dbReference type="NCBI Taxonomy" id="61395"/>
    <lineage>
        <taxon>Eukaryota</taxon>
        <taxon>Fungi</taxon>
        <taxon>Fungi incertae sedis</taxon>
        <taxon>Zoopagomycota</taxon>
        <taxon>Kickxellomycotina</taxon>
        <taxon>Kickxellomycetes</taxon>
        <taxon>Kickxellales</taxon>
        <taxon>Kickxellaceae</taxon>
        <taxon>Linderina</taxon>
    </lineage>
</organism>
<evidence type="ECO:0000313" key="2">
    <source>
        <dbReference type="Proteomes" id="UP000193922"/>
    </source>
</evidence>
<proteinExistence type="predicted"/>
<keyword evidence="2" id="KW-1185">Reference proteome</keyword>
<accession>A0A1Y1WAV5</accession>
<gene>
    <name evidence="1" type="ORF">DL89DRAFT_256856</name>
</gene>
<evidence type="ECO:0000313" key="1">
    <source>
        <dbReference type="EMBL" id="ORX70663.1"/>
    </source>
</evidence>
<sequence>MDGEYADDADDEDTDAAIVWLLSEYAFSVLSNCVRAGRPGGDRLRLTGLIAVAMRRVDSSARRRKHVAGPSVRESAALHPAVMPLCPTQLGRPRGVREAGLWLRQRCPVGLCAVPDTYMLC</sequence>
<comment type="caution">
    <text evidence="1">The sequence shown here is derived from an EMBL/GenBank/DDBJ whole genome shotgun (WGS) entry which is preliminary data.</text>
</comment>
<name>A0A1Y1WAV5_9FUNG</name>